<keyword evidence="3" id="KW-1185">Reference proteome</keyword>
<protein>
    <submittedName>
        <fullName evidence="2">Uncharacterized protein</fullName>
    </submittedName>
</protein>
<name>A0A1R2AN38_9CILI</name>
<evidence type="ECO:0000313" key="3">
    <source>
        <dbReference type="Proteomes" id="UP000187209"/>
    </source>
</evidence>
<sequence length="234" mass="26934">MTPIKKPSVNTERLSSNSISISSPRADSLSFYPSLVRPSRLNKCESDSFLPSEIETRNKLLFNLREQASFRGFLTEPQEPPEGKSIHERTQRWLIRKKNRLESERKSKEDKSLSICTFKPKFISKKFYSMIKTSRTQSSEGSHTEIRSRNRSSKAFTQNSKSASTLSCLIKPTSTSFANSPRSFLYEKPYFTITPYEKITPIKMNVGYKHGFTARLKVKSQPMLNYSKLHLKNS</sequence>
<evidence type="ECO:0000313" key="2">
    <source>
        <dbReference type="EMBL" id="OMJ65921.1"/>
    </source>
</evidence>
<accession>A0A1R2AN38</accession>
<feature type="region of interest" description="Disordered" evidence="1">
    <location>
        <begin position="134"/>
        <end position="159"/>
    </location>
</feature>
<reference evidence="2 3" key="1">
    <citation type="submission" date="2016-11" db="EMBL/GenBank/DDBJ databases">
        <title>The macronuclear genome of Stentor coeruleus: a giant cell with tiny introns.</title>
        <authorList>
            <person name="Slabodnick M."/>
            <person name="Ruby J.G."/>
            <person name="Reiff S.B."/>
            <person name="Swart E.C."/>
            <person name="Gosai S."/>
            <person name="Prabakaran S."/>
            <person name="Witkowska E."/>
            <person name="Larue G.E."/>
            <person name="Fisher S."/>
            <person name="Freeman R.M."/>
            <person name="Gunawardena J."/>
            <person name="Chu W."/>
            <person name="Stover N.A."/>
            <person name="Gregory B.D."/>
            <person name="Nowacki M."/>
            <person name="Derisi J."/>
            <person name="Roy S.W."/>
            <person name="Marshall W.F."/>
            <person name="Sood P."/>
        </authorList>
    </citation>
    <scope>NUCLEOTIDE SEQUENCE [LARGE SCALE GENOMIC DNA]</scope>
    <source>
        <strain evidence="2">WM001</strain>
    </source>
</reference>
<comment type="caution">
    <text evidence="2">The sequence shown here is derived from an EMBL/GenBank/DDBJ whole genome shotgun (WGS) entry which is preliminary data.</text>
</comment>
<feature type="compositionally biased region" description="Low complexity" evidence="1">
    <location>
        <begin position="13"/>
        <end position="26"/>
    </location>
</feature>
<dbReference type="EMBL" id="MPUH01001888">
    <property type="protein sequence ID" value="OMJ65921.1"/>
    <property type="molecule type" value="Genomic_DNA"/>
</dbReference>
<proteinExistence type="predicted"/>
<dbReference type="Proteomes" id="UP000187209">
    <property type="component" value="Unassembled WGS sequence"/>
</dbReference>
<feature type="region of interest" description="Disordered" evidence="1">
    <location>
        <begin position="1"/>
        <end position="26"/>
    </location>
</feature>
<organism evidence="2 3">
    <name type="scientific">Stentor coeruleus</name>
    <dbReference type="NCBI Taxonomy" id="5963"/>
    <lineage>
        <taxon>Eukaryota</taxon>
        <taxon>Sar</taxon>
        <taxon>Alveolata</taxon>
        <taxon>Ciliophora</taxon>
        <taxon>Postciliodesmatophora</taxon>
        <taxon>Heterotrichea</taxon>
        <taxon>Heterotrichida</taxon>
        <taxon>Stentoridae</taxon>
        <taxon>Stentor</taxon>
    </lineage>
</organism>
<dbReference type="AlphaFoldDB" id="A0A1R2AN38"/>
<gene>
    <name evidence="2" type="ORF">SteCoe_37422</name>
</gene>
<evidence type="ECO:0000256" key="1">
    <source>
        <dbReference type="SAM" id="MobiDB-lite"/>
    </source>
</evidence>